<keyword evidence="5" id="KW-0444">Lipid biosynthesis</keyword>
<sequence>MHAVKQIDRSTGVLDAERMSGPDALMLNMESASTPMHTLKVAVLDTSRRGRPLDLTEIADVLPDYLGMFPRATQRLAWARGHGARPFWVHDNDFDVRRHLDERSAAAPGGRAELDAILSELAVRQLDRSRPLWGLTLVHGLAGGRQAVVVRVHHAVADGLAALNTFMAATAGPDERVEQAPISATRIEHDDDELTRAARSESWRMVRRLPSAASALARAVVAKRRAGDAELIPKPLTVRRTSFNARSGAERVCASGDIPLAAVQRLALATGNTVNGALHGVIAGAIRAELIARGEEPGVSVSIFGVCKDLASTRVHGNEIATAMAYLRSDLADPIERIAATGESCAATVRCRREVGFDLTDALATYTGRLGPTFRGLAANRAPLVMNNITTANMPGPRTTRWVGDIEVVDWISFALAIAPADVNLTTYSYAGRLSMGLIATPESMPDPAGFLRRVADAVAEAADALGRTTADEDENSTAMAQEAS</sequence>
<dbReference type="Pfam" id="PF06974">
    <property type="entry name" value="WS_DGAT_C"/>
    <property type="match status" value="1"/>
</dbReference>
<accession>A0AAX3T4N1</accession>
<organism evidence="14 15">
    <name type="scientific">Gordonia hongkongensis</name>
    <dbReference type="NCBI Taxonomy" id="1701090"/>
    <lineage>
        <taxon>Bacteria</taxon>
        <taxon>Bacillati</taxon>
        <taxon>Actinomycetota</taxon>
        <taxon>Actinomycetes</taxon>
        <taxon>Mycobacteriales</taxon>
        <taxon>Gordoniaceae</taxon>
        <taxon>Gordonia</taxon>
    </lineage>
</organism>
<protein>
    <recommendedName>
        <fullName evidence="4">diacylglycerol O-acyltransferase</fullName>
        <ecNumber evidence="4">2.3.1.20</ecNumber>
    </recommendedName>
</protein>
<dbReference type="GO" id="GO:0071731">
    <property type="term" value="P:response to nitric oxide"/>
    <property type="evidence" value="ECO:0007669"/>
    <property type="project" value="TreeGrafter"/>
</dbReference>
<keyword evidence="9" id="KW-0012">Acyltransferase</keyword>
<evidence type="ECO:0000256" key="7">
    <source>
        <dbReference type="ARBA" id="ARBA00022798"/>
    </source>
</evidence>
<dbReference type="GO" id="GO:0019432">
    <property type="term" value="P:triglyceride biosynthetic process"/>
    <property type="evidence" value="ECO:0007669"/>
    <property type="project" value="TreeGrafter"/>
</dbReference>
<comment type="pathway">
    <text evidence="1">Glycerolipid metabolism; triacylglycerol biosynthesis.</text>
</comment>
<evidence type="ECO:0000259" key="12">
    <source>
        <dbReference type="Pfam" id="PF03007"/>
    </source>
</evidence>
<evidence type="ECO:0000256" key="9">
    <source>
        <dbReference type="ARBA" id="ARBA00023315"/>
    </source>
</evidence>
<keyword evidence="6" id="KW-0808">Transferase</keyword>
<dbReference type="GO" id="GO:0005886">
    <property type="term" value="C:plasma membrane"/>
    <property type="evidence" value="ECO:0007669"/>
    <property type="project" value="TreeGrafter"/>
</dbReference>
<comment type="catalytic activity">
    <reaction evidence="10">
        <text>an acyl-CoA + a 1,2-diacyl-sn-glycerol = a triacyl-sn-glycerol + CoA</text>
        <dbReference type="Rhea" id="RHEA:10868"/>
        <dbReference type="ChEBI" id="CHEBI:17815"/>
        <dbReference type="ChEBI" id="CHEBI:57287"/>
        <dbReference type="ChEBI" id="CHEBI:58342"/>
        <dbReference type="ChEBI" id="CHEBI:64615"/>
        <dbReference type="EC" id="2.3.1.20"/>
    </reaction>
</comment>
<proteinExistence type="inferred from homology"/>
<keyword evidence="7" id="KW-0319">Glycerol metabolism</keyword>
<dbReference type="RefSeq" id="WP_058252411.1">
    <property type="nucleotide sequence ID" value="NZ_CBDRMI010000005.1"/>
</dbReference>
<dbReference type="PANTHER" id="PTHR31650">
    <property type="entry name" value="O-ACYLTRANSFERASE (WSD1-LIKE) FAMILY PROTEIN"/>
    <property type="match status" value="1"/>
</dbReference>
<dbReference type="Proteomes" id="UP001213504">
    <property type="component" value="Chromosome"/>
</dbReference>
<dbReference type="EMBL" id="CP121270">
    <property type="protein sequence ID" value="WFP24108.1"/>
    <property type="molecule type" value="Genomic_DNA"/>
</dbReference>
<gene>
    <name evidence="14" type="ORF">P9A14_18520</name>
</gene>
<comment type="pathway">
    <text evidence="2">Lipid metabolism.</text>
</comment>
<dbReference type="InterPro" id="IPR045034">
    <property type="entry name" value="O-acyltransferase_WSD1-like"/>
</dbReference>
<dbReference type="GO" id="GO:0001666">
    <property type="term" value="P:response to hypoxia"/>
    <property type="evidence" value="ECO:0007669"/>
    <property type="project" value="TreeGrafter"/>
</dbReference>
<evidence type="ECO:0000259" key="13">
    <source>
        <dbReference type="Pfam" id="PF06974"/>
    </source>
</evidence>
<evidence type="ECO:0000256" key="1">
    <source>
        <dbReference type="ARBA" id="ARBA00004771"/>
    </source>
</evidence>
<evidence type="ECO:0000256" key="10">
    <source>
        <dbReference type="ARBA" id="ARBA00048109"/>
    </source>
</evidence>
<feature type="domain" description="O-acyltransferase WSD1 C-terminal" evidence="13">
    <location>
        <begin position="317"/>
        <end position="460"/>
    </location>
</feature>
<evidence type="ECO:0000256" key="3">
    <source>
        <dbReference type="ARBA" id="ARBA00009587"/>
    </source>
</evidence>
<reference evidence="14" key="1">
    <citation type="submission" date="2023-04" db="EMBL/GenBank/DDBJ databases">
        <title>Complete genome sequence of a phthalic acid esters degrading bacterial strain.</title>
        <authorList>
            <person name="Weng L."/>
            <person name="Jia Y."/>
            <person name="Ren L."/>
        </authorList>
    </citation>
    <scope>NUCLEOTIDE SEQUENCE</scope>
    <source>
        <strain evidence="14">RL-LY01</strain>
    </source>
</reference>
<dbReference type="InterPro" id="IPR004255">
    <property type="entry name" value="O-acyltransferase_WSD1_N"/>
</dbReference>
<comment type="similarity">
    <text evidence="3">Belongs to the long-chain O-acyltransferase family.</text>
</comment>
<evidence type="ECO:0000313" key="15">
    <source>
        <dbReference type="Proteomes" id="UP001213504"/>
    </source>
</evidence>
<evidence type="ECO:0000256" key="6">
    <source>
        <dbReference type="ARBA" id="ARBA00022679"/>
    </source>
</evidence>
<dbReference type="Pfam" id="PF03007">
    <property type="entry name" value="WS_DGAT_cat"/>
    <property type="match status" value="1"/>
</dbReference>
<evidence type="ECO:0000256" key="11">
    <source>
        <dbReference type="SAM" id="MobiDB-lite"/>
    </source>
</evidence>
<dbReference type="AlphaFoldDB" id="A0AAX3T4N1"/>
<evidence type="ECO:0000256" key="4">
    <source>
        <dbReference type="ARBA" id="ARBA00013244"/>
    </source>
</evidence>
<dbReference type="PANTHER" id="PTHR31650:SF1">
    <property type="entry name" value="WAX ESTER SYNTHASE_DIACYLGLYCEROL ACYLTRANSFERASE 4-RELATED"/>
    <property type="match status" value="1"/>
</dbReference>
<dbReference type="GO" id="GO:0004144">
    <property type="term" value="F:diacylglycerol O-acyltransferase activity"/>
    <property type="evidence" value="ECO:0007669"/>
    <property type="project" value="UniProtKB-EC"/>
</dbReference>
<feature type="region of interest" description="Disordered" evidence="11">
    <location>
        <begin position="466"/>
        <end position="485"/>
    </location>
</feature>
<dbReference type="SUPFAM" id="SSF52777">
    <property type="entry name" value="CoA-dependent acyltransferases"/>
    <property type="match status" value="1"/>
</dbReference>
<dbReference type="GO" id="GO:0006071">
    <property type="term" value="P:glycerol metabolic process"/>
    <property type="evidence" value="ECO:0007669"/>
    <property type="project" value="UniProtKB-KW"/>
</dbReference>
<evidence type="ECO:0000256" key="2">
    <source>
        <dbReference type="ARBA" id="ARBA00005189"/>
    </source>
</evidence>
<dbReference type="EC" id="2.3.1.20" evidence="4"/>
<name>A0AAX3T4N1_9ACTN</name>
<feature type="domain" description="O-acyltransferase WSD1-like N-terminal" evidence="12">
    <location>
        <begin position="19"/>
        <end position="276"/>
    </location>
</feature>
<dbReference type="GO" id="GO:0051701">
    <property type="term" value="P:biological process involved in interaction with host"/>
    <property type="evidence" value="ECO:0007669"/>
    <property type="project" value="TreeGrafter"/>
</dbReference>
<dbReference type="InterPro" id="IPR009721">
    <property type="entry name" value="O-acyltransferase_WSD1_C"/>
</dbReference>
<evidence type="ECO:0000313" key="14">
    <source>
        <dbReference type="EMBL" id="WFP24108.1"/>
    </source>
</evidence>
<evidence type="ECO:0000256" key="5">
    <source>
        <dbReference type="ARBA" id="ARBA00022516"/>
    </source>
</evidence>
<evidence type="ECO:0000256" key="8">
    <source>
        <dbReference type="ARBA" id="ARBA00023098"/>
    </source>
</evidence>
<keyword evidence="8" id="KW-0443">Lipid metabolism</keyword>